<name>A0AAV4MHX6_9ARAC</name>
<dbReference type="EMBL" id="BPLQ01000453">
    <property type="protein sequence ID" value="GIX71508.1"/>
    <property type="molecule type" value="Genomic_DNA"/>
</dbReference>
<gene>
    <name evidence="1" type="ORF">CDAR_196221</name>
</gene>
<sequence length="94" mass="10996">MKHSQDRESYYLPKEVFKMWWVSNYIYPKSRLHQLIQLGMADENSFPGRLETKVMIPFPGLVSLHPLSTPGTCCRIWEMHVLTSGLSIKHNLHL</sequence>
<evidence type="ECO:0000313" key="1">
    <source>
        <dbReference type="EMBL" id="GIX71508.1"/>
    </source>
</evidence>
<organism evidence="1 2">
    <name type="scientific">Caerostris darwini</name>
    <dbReference type="NCBI Taxonomy" id="1538125"/>
    <lineage>
        <taxon>Eukaryota</taxon>
        <taxon>Metazoa</taxon>
        <taxon>Ecdysozoa</taxon>
        <taxon>Arthropoda</taxon>
        <taxon>Chelicerata</taxon>
        <taxon>Arachnida</taxon>
        <taxon>Araneae</taxon>
        <taxon>Araneomorphae</taxon>
        <taxon>Entelegynae</taxon>
        <taxon>Araneoidea</taxon>
        <taxon>Araneidae</taxon>
        <taxon>Caerostris</taxon>
    </lineage>
</organism>
<dbReference type="AlphaFoldDB" id="A0AAV4MHX6"/>
<dbReference type="Proteomes" id="UP001054837">
    <property type="component" value="Unassembled WGS sequence"/>
</dbReference>
<proteinExistence type="predicted"/>
<comment type="caution">
    <text evidence="1">The sequence shown here is derived from an EMBL/GenBank/DDBJ whole genome shotgun (WGS) entry which is preliminary data.</text>
</comment>
<accession>A0AAV4MHX6</accession>
<protein>
    <submittedName>
        <fullName evidence="1">Uncharacterized protein</fullName>
    </submittedName>
</protein>
<keyword evidence="2" id="KW-1185">Reference proteome</keyword>
<evidence type="ECO:0000313" key="2">
    <source>
        <dbReference type="Proteomes" id="UP001054837"/>
    </source>
</evidence>
<reference evidence="1 2" key="1">
    <citation type="submission" date="2021-06" db="EMBL/GenBank/DDBJ databases">
        <title>Caerostris darwini draft genome.</title>
        <authorList>
            <person name="Kono N."/>
            <person name="Arakawa K."/>
        </authorList>
    </citation>
    <scope>NUCLEOTIDE SEQUENCE [LARGE SCALE GENOMIC DNA]</scope>
</reference>